<keyword evidence="2" id="KW-0805">Transcription regulation</keyword>
<evidence type="ECO:0000313" key="5">
    <source>
        <dbReference type="Proteomes" id="UP000554482"/>
    </source>
</evidence>
<dbReference type="GO" id="GO:0003676">
    <property type="term" value="F:nucleic acid binding"/>
    <property type="evidence" value="ECO:0007669"/>
    <property type="project" value="InterPro"/>
</dbReference>
<dbReference type="InterPro" id="IPR003690">
    <property type="entry name" value="MTERF"/>
</dbReference>
<reference evidence="4 5" key="1">
    <citation type="submission" date="2020-06" db="EMBL/GenBank/DDBJ databases">
        <title>Transcriptomic and genomic resources for Thalictrum thalictroides and T. hernandezii: Facilitating candidate gene discovery in an emerging model plant lineage.</title>
        <authorList>
            <person name="Arias T."/>
            <person name="Riano-Pachon D.M."/>
            <person name="Di Stilio V.S."/>
        </authorList>
    </citation>
    <scope>NUCLEOTIDE SEQUENCE [LARGE SCALE GENOMIC DNA]</scope>
    <source>
        <strain evidence="5">cv. WT478/WT964</strain>
        <tissue evidence="4">Leaves</tissue>
    </source>
</reference>
<dbReference type="EMBL" id="JABWDY010044476">
    <property type="protein sequence ID" value="KAF5175108.1"/>
    <property type="molecule type" value="Genomic_DNA"/>
</dbReference>
<dbReference type="PANTHER" id="PTHR13068">
    <property type="entry name" value="CGI-12 PROTEIN-RELATED"/>
    <property type="match status" value="1"/>
</dbReference>
<evidence type="ECO:0000256" key="1">
    <source>
        <dbReference type="ARBA" id="ARBA00007692"/>
    </source>
</evidence>
<evidence type="ECO:0000313" key="4">
    <source>
        <dbReference type="EMBL" id="KAF5175108.1"/>
    </source>
</evidence>
<sequence>MVLQFVCRNNIFVRRLGSVLDSSTTTTLFTSNHPHQLDLLRFISNTPELDGFTLDYFKNKCGLSPESALKASKCLVLKSTTKPDLVISLLKSNGFTDAHISKLIAIRPQLLLIYTALKPKFDFFNSIGFSGPDLGNFLVKDSTILSSSLEKRIIPSINYLRSLVDTDDCVARILKRSRWGIHDAEGLMGPNIAILQNHGVPKSIIRMLLLKQPKDLCYGSDHFKKVVLEVEEMGVSPSSVQFIDALHVLLSMTKSTWEGKLAVFRNFGWSEDEVLSMFKKKPFVMANSANKIKLALDFFKHSLKWNRDDISRNPVLISLSLEKRIIPRFYVLQTLFSKDLINERGVSALKKPEIVFLENYVTKYNQEIPDLLKVYQSKLGSQRISVGLNSEFGVKMGKI</sequence>
<keyword evidence="2" id="KW-0806">Transcription termination</keyword>
<keyword evidence="5" id="KW-1185">Reference proteome</keyword>
<dbReference type="Gene3D" id="1.25.70.10">
    <property type="entry name" value="Transcription termination factor 3, mitochondrial"/>
    <property type="match status" value="1"/>
</dbReference>
<comment type="similarity">
    <text evidence="1">Belongs to the mTERF family.</text>
</comment>
<comment type="caution">
    <text evidence="4">The sequence shown here is derived from an EMBL/GenBank/DDBJ whole genome shotgun (WGS) entry which is preliminary data.</text>
</comment>
<organism evidence="4 5">
    <name type="scientific">Thalictrum thalictroides</name>
    <name type="common">Rue-anemone</name>
    <name type="synonym">Anemone thalictroides</name>
    <dbReference type="NCBI Taxonomy" id="46969"/>
    <lineage>
        <taxon>Eukaryota</taxon>
        <taxon>Viridiplantae</taxon>
        <taxon>Streptophyta</taxon>
        <taxon>Embryophyta</taxon>
        <taxon>Tracheophyta</taxon>
        <taxon>Spermatophyta</taxon>
        <taxon>Magnoliopsida</taxon>
        <taxon>Ranunculales</taxon>
        <taxon>Ranunculaceae</taxon>
        <taxon>Thalictroideae</taxon>
        <taxon>Thalictrum</taxon>
    </lineage>
</organism>
<dbReference type="PANTHER" id="PTHR13068:SF236">
    <property type="entry name" value="OS02G0749800 PROTEIN"/>
    <property type="match status" value="1"/>
</dbReference>
<keyword evidence="2" id="KW-0804">Transcription</keyword>
<accession>A0A7J6URE2</accession>
<dbReference type="GO" id="GO:0006353">
    <property type="term" value="P:DNA-templated transcription termination"/>
    <property type="evidence" value="ECO:0007669"/>
    <property type="project" value="UniProtKB-KW"/>
</dbReference>
<name>A0A7J6URE2_THATH</name>
<gene>
    <name evidence="4" type="ORF">FRX31_035305</name>
</gene>
<evidence type="ECO:0000256" key="3">
    <source>
        <dbReference type="ARBA" id="ARBA00022946"/>
    </source>
</evidence>
<dbReference type="InterPro" id="IPR038538">
    <property type="entry name" value="MTERF_sf"/>
</dbReference>
<proteinExistence type="inferred from homology"/>
<dbReference type="AlphaFoldDB" id="A0A7J6URE2"/>
<keyword evidence="3" id="KW-0809">Transit peptide</keyword>
<evidence type="ECO:0000256" key="2">
    <source>
        <dbReference type="ARBA" id="ARBA00022472"/>
    </source>
</evidence>
<dbReference type="Pfam" id="PF02536">
    <property type="entry name" value="mTERF"/>
    <property type="match status" value="1"/>
</dbReference>
<dbReference type="FunFam" id="1.25.70.10:FF:000001">
    <property type="entry name" value="Mitochondrial transcription termination factor-like"/>
    <property type="match status" value="1"/>
</dbReference>
<dbReference type="Proteomes" id="UP000554482">
    <property type="component" value="Unassembled WGS sequence"/>
</dbReference>
<dbReference type="OrthoDB" id="637682at2759"/>
<protein>
    <submittedName>
        <fullName evidence="4">Mitochondrial transcription termination factor family protein</fullName>
    </submittedName>
</protein>
<dbReference type="SMART" id="SM00733">
    <property type="entry name" value="Mterf"/>
    <property type="match status" value="6"/>
</dbReference>